<evidence type="ECO:0008006" key="4">
    <source>
        <dbReference type="Google" id="ProtNLM"/>
    </source>
</evidence>
<proteinExistence type="predicted"/>
<evidence type="ECO:0000256" key="1">
    <source>
        <dbReference type="SAM" id="Phobius"/>
    </source>
</evidence>
<keyword evidence="3" id="KW-1185">Reference proteome</keyword>
<feature type="transmembrane region" description="Helical" evidence="1">
    <location>
        <begin position="36"/>
        <end position="55"/>
    </location>
</feature>
<evidence type="ECO:0000313" key="2">
    <source>
        <dbReference type="EMBL" id="SIQ31030.1"/>
    </source>
</evidence>
<gene>
    <name evidence="2" type="ORF">SAMN05421578_101156</name>
</gene>
<keyword evidence="1" id="KW-0472">Membrane</keyword>
<dbReference type="Pfam" id="PF10966">
    <property type="entry name" value="DUF2768"/>
    <property type="match status" value="1"/>
</dbReference>
<keyword evidence="1" id="KW-0812">Transmembrane</keyword>
<feature type="transmembrane region" description="Helical" evidence="1">
    <location>
        <begin position="67"/>
        <end position="87"/>
    </location>
</feature>
<keyword evidence="1" id="KW-1133">Transmembrane helix</keyword>
<reference evidence="2 3" key="1">
    <citation type="submission" date="2017-01" db="EMBL/GenBank/DDBJ databases">
        <authorList>
            <person name="Varghese N."/>
            <person name="Submissions S."/>
        </authorList>
    </citation>
    <scope>NUCLEOTIDE SEQUENCE [LARGE SCALE GENOMIC DNA]</scope>
    <source>
        <strain evidence="2 3">ATCC 23464</strain>
    </source>
</reference>
<sequence length="88" mass="9868">MFCPIFANWDKFHVIITKYDLSENGELNDMDPMTKMWVSLIGILLMGLSVFLITYARSKTKGIFRGLLSIIAFGFMLVGFLGGVVSLI</sequence>
<accession>A0ABY1JJR1</accession>
<protein>
    <recommendedName>
        <fullName evidence="4">DUF2768 domain-containing protein</fullName>
    </recommendedName>
</protein>
<organism evidence="2 3">
    <name type="scientific">Paenibacillus macquariensis</name>
    <dbReference type="NCBI Taxonomy" id="948756"/>
    <lineage>
        <taxon>Bacteria</taxon>
        <taxon>Bacillati</taxon>
        <taxon>Bacillota</taxon>
        <taxon>Bacilli</taxon>
        <taxon>Bacillales</taxon>
        <taxon>Paenibacillaceae</taxon>
        <taxon>Paenibacillus</taxon>
    </lineage>
</organism>
<name>A0ABY1JJR1_9BACL</name>
<comment type="caution">
    <text evidence="2">The sequence shown here is derived from an EMBL/GenBank/DDBJ whole genome shotgun (WGS) entry which is preliminary data.</text>
</comment>
<dbReference type="Proteomes" id="UP000186666">
    <property type="component" value="Unassembled WGS sequence"/>
</dbReference>
<dbReference type="EMBL" id="FTNK01000001">
    <property type="protein sequence ID" value="SIQ31030.1"/>
    <property type="molecule type" value="Genomic_DNA"/>
</dbReference>
<dbReference type="InterPro" id="IPR020076">
    <property type="entry name" value="DUF2768"/>
</dbReference>
<evidence type="ECO:0000313" key="3">
    <source>
        <dbReference type="Proteomes" id="UP000186666"/>
    </source>
</evidence>